<accession>A0AB35C1K5</accession>
<comment type="caution">
    <text evidence="2">The sequence shown here is derived from an EMBL/GenBank/DDBJ whole genome shotgun (WGS) entry which is preliminary data.</text>
</comment>
<dbReference type="RefSeq" id="WP_213403555.1">
    <property type="nucleotide sequence ID" value="NZ_JAGIBT010000002.1"/>
</dbReference>
<dbReference type="Proteomes" id="UP000680020">
    <property type="component" value="Unassembled WGS sequence"/>
</dbReference>
<organism evidence="2 3">
    <name type="scientific">Wohlfahrtiimonas chitiniclastica</name>
    <dbReference type="NCBI Taxonomy" id="400946"/>
    <lineage>
        <taxon>Bacteria</taxon>
        <taxon>Pseudomonadati</taxon>
        <taxon>Pseudomonadota</taxon>
        <taxon>Gammaproteobacteria</taxon>
        <taxon>Cardiobacteriales</taxon>
        <taxon>Ignatzschineriaceae</taxon>
        <taxon>Wohlfahrtiimonas</taxon>
    </lineage>
</organism>
<feature type="signal peptide" evidence="1">
    <location>
        <begin position="1"/>
        <end position="18"/>
    </location>
</feature>
<dbReference type="AlphaFoldDB" id="A0AB35C1K5"/>
<keyword evidence="1" id="KW-0732">Signal</keyword>
<gene>
    <name evidence="2" type="ORF">J7561_03660</name>
</gene>
<protein>
    <submittedName>
        <fullName evidence="2">Uncharacterized protein</fullName>
    </submittedName>
</protein>
<evidence type="ECO:0000256" key="1">
    <source>
        <dbReference type="SAM" id="SignalP"/>
    </source>
</evidence>
<feature type="chain" id="PRO_5044191839" evidence="1">
    <location>
        <begin position="19"/>
        <end position="131"/>
    </location>
</feature>
<sequence>MKKQLLITLCLSSLFAHAIAEDIAYQDKNLAPVAVSYAPTPLLAVFNLDPIHEKAELSSLNLTQSINAVENPTEAIITLTESNLPDDAIEATQNTYFINKSEQGWAVMGVEHAYKCRRGEHTMEFINTKCP</sequence>
<evidence type="ECO:0000313" key="2">
    <source>
        <dbReference type="EMBL" id="MBS7824298.1"/>
    </source>
</evidence>
<reference evidence="2" key="1">
    <citation type="submission" date="2021-03" db="EMBL/GenBank/DDBJ databases">
        <title>Identification and antibiotic profiling of Wohlfahrtiimonas chitiniclastica, an underestimated human pathogen.</title>
        <authorList>
            <person name="Kopf A."/>
            <person name="Bunk B."/>
            <person name="Coldewey S."/>
            <person name="Gunzer F."/>
            <person name="Riedel T."/>
            <person name="Schroettner P."/>
        </authorList>
    </citation>
    <scope>NUCLEOTIDE SEQUENCE</scope>
    <source>
        <strain evidence="2">DSM 100917</strain>
    </source>
</reference>
<dbReference type="EMBL" id="JAGIBU010000002">
    <property type="protein sequence ID" value="MBS7824298.1"/>
    <property type="molecule type" value="Genomic_DNA"/>
</dbReference>
<proteinExistence type="predicted"/>
<name>A0AB35C1K5_9GAMM</name>
<evidence type="ECO:0000313" key="3">
    <source>
        <dbReference type="Proteomes" id="UP000680020"/>
    </source>
</evidence>